<keyword evidence="3" id="KW-0472">Membrane</keyword>
<dbReference type="Pfam" id="PF00072">
    <property type="entry name" value="Response_reg"/>
    <property type="match status" value="1"/>
</dbReference>
<evidence type="ECO:0000256" key="2">
    <source>
        <dbReference type="PROSITE-ProRule" id="PRU00169"/>
    </source>
</evidence>
<reference evidence="6" key="1">
    <citation type="submission" date="2016-11" db="EMBL/GenBank/DDBJ databases">
        <authorList>
            <person name="Varghese N."/>
            <person name="Submissions S."/>
        </authorList>
    </citation>
    <scope>NUCLEOTIDE SEQUENCE [LARGE SCALE GENOMIC DNA]</scope>
    <source>
        <strain evidence="6">DSM 29326</strain>
    </source>
</reference>
<accession>A0A1M5EXJ6</accession>
<gene>
    <name evidence="5" type="ORF">SAMN05444339_11547</name>
</gene>
<dbReference type="EMBL" id="FQUE01000015">
    <property type="protein sequence ID" value="SHF84010.1"/>
    <property type="molecule type" value="Genomic_DNA"/>
</dbReference>
<dbReference type="SUPFAM" id="SSF52172">
    <property type="entry name" value="CheY-like"/>
    <property type="match status" value="1"/>
</dbReference>
<dbReference type="PROSITE" id="PS50110">
    <property type="entry name" value="RESPONSE_REGULATORY"/>
    <property type="match status" value="1"/>
</dbReference>
<dbReference type="InterPro" id="IPR001789">
    <property type="entry name" value="Sig_transdc_resp-reg_receiver"/>
</dbReference>
<evidence type="ECO:0000259" key="4">
    <source>
        <dbReference type="PROSITE" id="PS50110"/>
    </source>
</evidence>
<dbReference type="SMART" id="SM00448">
    <property type="entry name" value="REC"/>
    <property type="match status" value="1"/>
</dbReference>
<keyword evidence="3" id="KW-1133">Transmembrane helix</keyword>
<evidence type="ECO:0000256" key="1">
    <source>
        <dbReference type="ARBA" id="ARBA00022553"/>
    </source>
</evidence>
<evidence type="ECO:0000313" key="5">
    <source>
        <dbReference type="EMBL" id="SHF84010.1"/>
    </source>
</evidence>
<dbReference type="Proteomes" id="UP000183987">
    <property type="component" value="Unassembled WGS sequence"/>
</dbReference>
<dbReference type="AlphaFoldDB" id="A0A1M5EXJ6"/>
<keyword evidence="1 2" id="KW-0597">Phosphoprotein</keyword>
<dbReference type="GO" id="GO:0000160">
    <property type="term" value="P:phosphorelay signal transduction system"/>
    <property type="evidence" value="ECO:0007669"/>
    <property type="project" value="InterPro"/>
</dbReference>
<dbReference type="Gene3D" id="3.40.50.2300">
    <property type="match status" value="1"/>
</dbReference>
<dbReference type="InterPro" id="IPR050595">
    <property type="entry name" value="Bact_response_regulator"/>
</dbReference>
<dbReference type="STRING" id="366533.SAMN05444339_11547"/>
<feature type="transmembrane region" description="Helical" evidence="3">
    <location>
        <begin position="29"/>
        <end position="52"/>
    </location>
</feature>
<dbReference type="OrthoDB" id="7326651at2"/>
<feature type="domain" description="Response regulatory" evidence="4">
    <location>
        <begin position="95"/>
        <end position="214"/>
    </location>
</feature>
<dbReference type="PANTHER" id="PTHR44591:SF3">
    <property type="entry name" value="RESPONSE REGULATORY DOMAIN-CONTAINING PROTEIN"/>
    <property type="match status" value="1"/>
</dbReference>
<dbReference type="RefSeq" id="WP_072858751.1">
    <property type="nucleotide sequence ID" value="NZ_FQUE01000015.1"/>
</dbReference>
<sequence>MILGYLLIGVTVGFFGAAAAFTAGAPIWALLGVYTLSGSASVVVMAVAHVVAGRFTARSGAQTATDLQGAIDAEEPSVARPVTPLPQRAPEARFTILAVDDDPFILDLVDTIAETAGDITVVTVPSAPEALTLLADPAKTFDYLLFDISMPQMSGIELCHRVRLLPAYQDVPIVMLTARRDMDHIAEALRAGATDYATKPFDVTALGQRFEAARDVFKANVRATASPEIPGLAAQGMTTSRTDYLTLSNYIGLLPEKDAATLQIFAVRIDRMDVLSARYAPVHLDRLLDSIATATAASLQPQGTMMAFNADNDLLVVTPTRSPIDLPRIEALVTQCVRDSDPDAQRHNPQDDDVWCGASIGTPVPLSGPKADRASRASTLALEAAEARILSKYARTMPRLTQASGA</sequence>
<feature type="modified residue" description="4-aspartylphosphate" evidence="2">
    <location>
        <position position="147"/>
    </location>
</feature>
<organism evidence="5 6">
    <name type="scientific">Loktanella atrilutea</name>
    <dbReference type="NCBI Taxonomy" id="366533"/>
    <lineage>
        <taxon>Bacteria</taxon>
        <taxon>Pseudomonadati</taxon>
        <taxon>Pseudomonadota</taxon>
        <taxon>Alphaproteobacteria</taxon>
        <taxon>Rhodobacterales</taxon>
        <taxon>Roseobacteraceae</taxon>
        <taxon>Loktanella</taxon>
    </lineage>
</organism>
<dbReference type="InterPro" id="IPR011006">
    <property type="entry name" value="CheY-like_superfamily"/>
</dbReference>
<keyword evidence="6" id="KW-1185">Reference proteome</keyword>
<protein>
    <submittedName>
        <fullName evidence="5">Response regulator receiver domain-containing protein</fullName>
    </submittedName>
</protein>
<evidence type="ECO:0000313" key="6">
    <source>
        <dbReference type="Proteomes" id="UP000183987"/>
    </source>
</evidence>
<name>A0A1M5EXJ6_LOKAT</name>
<proteinExistence type="predicted"/>
<keyword evidence="3" id="KW-0812">Transmembrane</keyword>
<evidence type="ECO:0000256" key="3">
    <source>
        <dbReference type="SAM" id="Phobius"/>
    </source>
</evidence>
<dbReference type="PANTHER" id="PTHR44591">
    <property type="entry name" value="STRESS RESPONSE REGULATOR PROTEIN 1"/>
    <property type="match status" value="1"/>
</dbReference>